<proteinExistence type="predicted"/>
<dbReference type="GO" id="GO:0006952">
    <property type="term" value="P:defense response"/>
    <property type="evidence" value="ECO:0007669"/>
    <property type="project" value="InterPro"/>
</dbReference>
<dbReference type="SUPFAM" id="SSF57095">
    <property type="entry name" value="Scorpion toxin-like"/>
    <property type="match status" value="1"/>
</dbReference>
<dbReference type="Proteomes" id="UP000237105">
    <property type="component" value="Unassembled WGS sequence"/>
</dbReference>
<keyword evidence="3" id="KW-1185">Reference proteome</keyword>
<evidence type="ECO:0000313" key="2">
    <source>
        <dbReference type="EMBL" id="PON55460.1"/>
    </source>
</evidence>
<reference evidence="3" key="1">
    <citation type="submission" date="2016-06" db="EMBL/GenBank/DDBJ databases">
        <title>Parallel loss of symbiosis genes in relatives of nitrogen-fixing non-legume Parasponia.</title>
        <authorList>
            <person name="Van Velzen R."/>
            <person name="Holmer R."/>
            <person name="Bu F."/>
            <person name="Rutten L."/>
            <person name="Van Zeijl A."/>
            <person name="Liu W."/>
            <person name="Santuari L."/>
            <person name="Cao Q."/>
            <person name="Sharma T."/>
            <person name="Shen D."/>
            <person name="Roswanjaya Y."/>
            <person name="Wardhani T."/>
            <person name="Kalhor M.S."/>
            <person name="Jansen J."/>
            <person name="Van den Hoogen J."/>
            <person name="Gungor B."/>
            <person name="Hartog M."/>
            <person name="Hontelez J."/>
            <person name="Verver J."/>
            <person name="Yang W.-C."/>
            <person name="Schijlen E."/>
            <person name="Repin R."/>
            <person name="Schilthuizen M."/>
            <person name="Schranz E."/>
            <person name="Heidstra R."/>
            <person name="Miyata K."/>
            <person name="Fedorova E."/>
            <person name="Kohlen W."/>
            <person name="Bisseling T."/>
            <person name="Smit S."/>
            <person name="Geurts R."/>
        </authorList>
    </citation>
    <scope>NUCLEOTIDE SEQUENCE [LARGE SCALE GENOMIC DNA]</scope>
    <source>
        <strain evidence="3">cv. WU1-14</strain>
    </source>
</reference>
<gene>
    <name evidence="2" type="ORF">PanWU01x14_187750</name>
</gene>
<dbReference type="STRING" id="3476.A0A2P5C313"/>
<evidence type="ECO:0000313" key="3">
    <source>
        <dbReference type="Proteomes" id="UP000237105"/>
    </source>
</evidence>
<dbReference type="EMBL" id="JXTB01000183">
    <property type="protein sequence ID" value="PON55460.1"/>
    <property type="molecule type" value="Genomic_DNA"/>
</dbReference>
<dbReference type="OrthoDB" id="10404924at2759"/>
<feature type="transmembrane region" description="Helical" evidence="1">
    <location>
        <begin position="6"/>
        <end position="26"/>
    </location>
</feature>
<keyword evidence="1" id="KW-0472">Membrane</keyword>
<evidence type="ECO:0000256" key="1">
    <source>
        <dbReference type="SAM" id="Phobius"/>
    </source>
</evidence>
<sequence>MKAPKFLYLISVIFIIIITTPSHTSYKMSSCEFYSTTWHGRCRWPPRCSDKCKKEENAQGGQCLHGNAYAITVTTINFMQNDQILSE</sequence>
<dbReference type="InterPro" id="IPR036574">
    <property type="entry name" value="Scorpion_toxin-like_sf"/>
</dbReference>
<dbReference type="AlphaFoldDB" id="A0A2P5C313"/>
<dbReference type="Gene3D" id="3.30.30.10">
    <property type="entry name" value="Knottin, scorpion toxin-like"/>
    <property type="match status" value="1"/>
</dbReference>
<organism evidence="2 3">
    <name type="scientific">Parasponia andersonii</name>
    <name type="common">Sponia andersonii</name>
    <dbReference type="NCBI Taxonomy" id="3476"/>
    <lineage>
        <taxon>Eukaryota</taxon>
        <taxon>Viridiplantae</taxon>
        <taxon>Streptophyta</taxon>
        <taxon>Embryophyta</taxon>
        <taxon>Tracheophyta</taxon>
        <taxon>Spermatophyta</taxon>
        <taxon>Magnoliopsida</taxon>
        <taxon>eudicotyledons</taxon>
        <taxon>Gunneridae</taxon>
        <taxon>Pentapetalae</taxon>
        <taxon>rosids</taxon>
        <taxon>fabids</taxon>
        <taxon>Rosales</taxon>
        <taxon>Cannabaceae</taxon>
        <taxon>Parasponia</taxon>
    </lineage>
</organism>
<dbReference type="InterPro" id="IPR008176">
    <property type="entry name" value="Defensin_plant"/>
</dbReference>
<keyword evidence="1" id="KW-0812">Transmembrane</keyword>
<name>A0A2P5C313_PARAD</name>
<comment type="caution">
    <text evidence="2">The sequence shown here is derived from an EMBL/GenBank/DDBJ whole genome shotgun (WGS) entry which is preliminary data.</text>
</comment>
<accession>A0A2P5C313</accession>
<protein>
    <submittedName>
        <fullName evidence="2">Gamma-thionin</fullName>
    </submittedName>
</protein>
<keyword evidence="1" id="KW-1133">Transmembrane helix</keyword>
<dbReference type="PROSITE" id="PS00940">
    <property type="entry name" value="GAMMA_THIONIN"/>
    <property type="match status" value="1"/>
</dbReference>